<feature type="transmembrane region" description="Helical" evidence="4">
    <location>
        <begin position="220"/>
        <end position="237"/>
    </location>
</feature>
<keyword evidence="6" id="KW-1185">Reference proteome</keyword>
<dbReference type="Gene3D" id="1.25.40.10">
    <property type="entry name" value="Tetratricopeptide repeat domain"/>
    <property type="match status" value="1"/>
</dbReference>
<feature type="transmembrane region" description="Helical" evidence="4">
    <location>
        <begin position="389"/>
        <end position="410"/>
    </location>
</feature>
<feature type="transmembrane region" description="Helical" evidence="4">
    <location>
        <begin position="94"/>
        <end position="118"/>
    </location>
</feature>
<evidence type="ECO:0000256" key="2">
    <source>
        <dbReference type="ARBA" id="ARBA00022803"/>
    </source>
</evidence>
<dbReference type="Proteomes" id="UP001562159">
    <property type="component" value="Unassembled WGS sequence"/>
</dbReference>
<feature type="transmembrane region" description="Helical" evidence="4">
    <location>
        <begin position="138"/>
        <end position="160"/>
    </location>
</feature>
<protein>
    <recommendedName>
        <fullName evidence="7">Tetratricopeptide repeat protein</fullName>
    </recommendedName>
</protein>
<reference evidence="5 6" key="1">
    <citation type="submission" date="2024-07" db="EMBL/GenBank/DDBJ databases">
        <title>Molecular mechanisms and environmental adaptations of flagellar loss and biofilm growth of Rhodanobacter under environmental stress.</title>
        <authorList>
            <person name="Chen M."/>
        </authorList>
    </citation>
    <scope>NUCLEOTIDE SEQUENCE [LARGE SCALE GENOMIC DNA]</scope>
    <source>
        <strain evidence="5 6">RS22</strain>
    </source>
</reference>
<keyword evidence="4" id="KW-0472">Membrane</keyword>
<dbReference type="PANTHER" id="PTHR44227">
    <property type="match status" value="1"/>
</dbReference>
<feature type="transmembrane region" description="Helical" evidence="4">
    <location>
        <begin position="361"/>
        <end position="382"/>
    </location>
</feature>
<evidence type="ECO:0000256" key="3">
    <source>
        <dbReference type="SAM" id="MobiDB-lite"/>
    </source>
</evidence>
<feature type="transmembrane region" description="Helical" evidence="4">
    <location>
        <begin position="416"/>
        <end position="435"/>
    </location>
</feature>
<feature type="transmembrane region" description="Helical" evidence="4">
    <location>
        <begin position="12"/>
        <end position="37"/>
    </location>
</feature>
<gene>
    <name evidence="5" type="ORF">AB7878_13790</name>
</gene>
<evidence type="ECO:0000313" key="6">
    <source>
        <dbReference type="Proteomes" id="UP001562159"/>
    </source>
</evidence>
<keyword evidence="4" id="KW-0812">Transmembrane</keyword>
<evidence type="ECO:0000256" key="1">
    <source>
        <dbReference type="ARBA" id="ARBA00022737"/>
    </source>
</evidence>
<evidence type="ECO:0000313" key="5">
    <source>
        <dbReference type="EMBL" id="MEY2183491.1"/>
    </source>
</evidence>
<keyword evidence="2" id="KW-0802">TPR repeat</keyword>
<feature type="transmembrane region" description="Helical" evidence="4">
    <location>
        <begin position="442"/>
        <end position="459"/>
    </location>
</feature>
<keyword evidence="1" id="KW-0677">Repeat</keyword>
<feature type="region of interest" description="Disordered" evidence="3">
    <location>
        <begin position="244"/>
        <end position="277"/>
    </location>
</feature>
<proteinExistence type="predicted"/>
<sequence length="694" mass="77165">MHLSDTTRQRLPWLLLAMTVIATAAVYWPGLAGGWVFDDYPNIVDNPEIHITPGHSTLGAWVGSLLSSPSSFLRRPLASLTFSLNWYFGSGAPWAFKLTNVIIHLVNGVLLFCMLRALLRLLVLRTPNKFDNAATTRLALVVSVAWMLLPINLMAVLYVVQRMESLCQIFILAGLWAYLHGRWMMLTARSSRRDRRGFALAVGGIVFGMILGLTSKETAVLLPVFAFLAEWILLRFTHITSSNWKESEGGSASSMQTLPDTEPSSAPSGFAPLKRERKPKQDPRIWWTFVTTLFAPAMLGFSWLLRSVLRPGAWTGRDFTLVQRLLTEPRVLVDYLHWTLLPNPIVLSLYHDEIVVSTGLLAPWTTLGSIVFLAALIALAVWLRNRHPLVSLGIGWFFAAQLLTATIIPLELVYEQRMYFASIGVLLAAGALLLGPRWKISLPILRGSLVAVALLWFAATTNLRAREWSNPLRLAVAEANNHPESARALYEAGRLLLIASNYQPGKTLDESSKYFRQAAAIPGSSALPDQAMIMLVDHGQQGEDGAPWNSMVRKLRSQPTKQEDISALMTLTNCYVAGACKFDVAQLQRAYQAALSRPQPVSRLYGIYADFLRDILHDDMLAEKYLTLAAAGDPSEPAYRIDLAVLYARNGQIGEAREQIAALRQLNYAGRLDRQITVLEQLAERGRSTAARHD</sequence>
<dbReference type="InterPro" id="IPR011990">
    <property type="entry name" value="TPR-like_helical_dom_sf"/>
</dbReference>
<evidence type="ECO:0000256" key="4">
    <source>
        <dbReference type="SAM" id="Phobius"/>
    </source>
</evidence>
<dbReference type="InterPro" id="IPR052346">
    <property type="entry name" value="O-mannosyl-transferase_TMTC"/>
</dbReference>
<accession>A0ABV4ATP9</accession>
<dbReference type="PANTHER" id="PTHR44227:SF3">
    <property type="entry name" value="PROTEIN O-MANNOSYL-TRANSFERASE TMTC4"/>
    <property type="match status" value="1"/>
</dbReference>
<evidence type="ECO:0008006" key="7">
    <source>
        <dbReference type="Google" id="ProtNLM"/>
    </source>
</evidence>
<comment type="caution">
    <text evidence="5">The sequence shown here is derived from an EMBL/GenBank/DDBJ whole genome shotgun (WGS) entry which is preliminary data.</text>
</comment>
<feature type="transmembrane region" description="Helical" evidence="4">
    <location>
        <begin position="166"/>
        <end position="185"/>
    </location>
</feature>
<organism evidence="5 6">
    <name type="scientific">Rhodanobacter humi</name>
    <dbReference type="NCBI Taxonomy" id="1888173"/>
    <lineage>
        <taxon>Bacteria</taxon>
        <taxon>Pseudomonadati</taxon>
        <taxon>Pseudomonadota</taxon>
        <taxon>Gammaproteobacteria</taxon>
        <taxon>Lysobacterales</taxon>
        <taxon>Rhodanobacteraceae</taxon>
        <taxon>Rhodanobacter</taxon>
    </lineage>
</organism>
<feature type="transmembrane region" description="Helical" evidence="4">
    <location>
        <begin position="285"/>
        <end position="305"/>
    </location>
</feature>
<feature type="transmembrane region" description="Helical" evidence="4">
    <location>
        <begin position="197"/>
        <end position="214"/>
    </location>
</feature>
<name>A0ABV4ATP9_9GAMM</name>
<feature type="compositionally biased region" description="Polar residues" evidence="3">
    <location>
        <begin position="244"/>
        <end position="267"/>
    </location>
</feature>
<dbReference type="EMBL" id="JBGBPY010000001">
    <property type="protein sequence ID" value="MEY2183491.1"/>
    <property type="molecule type" value="Genomic_DNA"/>
</dbReference>
<keyword evidence="4" id="KW-1133">Transmembrane helix</keyword>